<evidence type="ECO:0000256" key="2">
    <source>
        <dbReference type="ARBA" id="ARBA00023274"/>
    </source>
</evidence>
<feature type="region of interest" description="Disordered" evidence="3">
    <location>
        <begin position="95"/>
        <end position="118"/>
    </location>
</feature>
<sequence>MTVNVKLAPGDLVRSRRGKDEGELAVVIALVEERFALVADGDKRRFDRPKRKNVLHLERIGFRSEEVASSIRDTGRVTNAKLRYAIGQIERRLAESDKKEQDSASSLSLGTHAEEKGE</sequence>
<dbReference type="EMBL" id="JBHSEP010000027">
    <property type="protein sequence ID" value="MFC4601506.1"/>
    <property type="molecule type" value="Genomic_DNA"/>
</dbReference>
<proteinExistence type="predicted"/>
<gene>
    <name evidence="4" type="ORF">ACFO3S_24935</name>
</gene>
<accession>A0ABV9FHN6</accession>
<keyword evidence="1" id="KW-0689">Ribosomal protein</keyword>
<evidence type="ECO:0008006" key="6">
    <source>
        <dbReference type="Google" id="ProtNLM"/>
    </source>
</evidence>
<evidence type="ECO:0000313" key="4">
    <source>
        <dbReference type="EMBL" id="MFC4601506.1"/>
    </source>
</evidence>
<evidence type="ECO:0000256" key="1">
    <source>
        <dbReference type="ARBA" id="ARBA00022980"/>
    </source>
</evidence>
<dbReference type="RefSeq" id="WP_378101647.1">
    <property type="nucleotide sequence ID" value="NZ_JBHSEP010000027.1"/>
</dbReference>
<dbReference type="Proteomes" id="UP001596028">
    <property type="component" value="Unassembled WGS sequence"/>
</dbReference>
<evidence type="ECO:0000313" key="5">
    <source>
        <dbReference type="Proteomes" id="UP001596028"/>
    </source>
</evidence>
<organism evidence="4 5">
    <name type="scientific">Cohnella hongkongensis</name>
    <dbReference type="NCBI Taxonomy" id="178337"/>
    <lineage>
        <taxon>Bacteria</taxon>
        <taxon>Bacillati</taxon>
        <taxon>Bacillota</taxon>
        <taxon>Bacilli</taxon>
        <taxon>Bacillales</taxon>
        <taxon>Paenibacillaceae</taxon>
        <taxon>Cohnella</taxon>
    </lineage>
</organism>
<protein>
    <recommendedName>
        <fullName evidence="6">RNA-binding protein</fullName>
    </recommendedName>
</protein>
<comment type="caution">
    <text evidence="4">The sequence shown here is derived from an EMBL/GenBank/DDBJ whole genome shotgun (WGS) entry which is preliminary data.</text>
</comment>
<reference evidence="5" key="1">
    <citation type="journal article" date="2019" name="Int. J. Syst. Evol. Microbiol.">
        <title>The Global Catalogue of Microorganisms (GCM) 10K type strain sequencing project: providing services to taxonomists for standard genome sequencing and annotation.</title>
        <authorList>
            <consortium name="The Broad Institute Genomics Platform"/>
            <consortium name="The Broad Institute Genome Sequencing Center for Infectious Disease"/>
            <person name="Wu L."/>
            <person name="Ma J."/>
        </authorList>
    </citation>
    <scope>NUCLEOTIDE SEQUENCE [LARGE SCALE GENOMIC DNA]</scope>
    <source>
        <strain evidence="5">CCUG 49571</strain>
    </source>
</reference>
<dbReference type="InterPro" id="IPR008991">
    <property type="entry name" value="Translation_prot_SH3-like_sf"/>
</dbReference>
<dbReference type="SUPFAM" id="SSF50104">
    <property type="entry name" value="Translation proteins SH3-like domain"/>
    <property type="match status" value="1"/>
</dbReference>
<keyword evidence="5" id="KW-1185">Reference proteome</keyword>
<dbReference type="CDD" id="cd06088">
    <property type="entry name" value="KOW_RPL14"/>
    <property type="match status" value="1"/>
</dbReference>
<dbReference type="InterPro" id="IPR041985">
    <property type="entry name" value="Ribosomal_eL14_KOW"/>
</dbReference>
<evidence type="ECO:0000256" key="3">
    <source>
        <dbReference type="SAM" id="MobiDB-lite"/>
    </source>
</evidence>
<name>A0ABV9FHN6_9BACL</name>
<keyword evidence="2" id="KW-0687">Ribonucleoprotein</keyword>